<gene>
    <name evidence="2" type="ORF">M422DRAFT_782357</name>
</gene>
<evidence type="ECO:0000256" key="1">
    <source>
        <dbReference type="SAM" id="MobiDB-lite"/>
    </source>
</evidence>
<feature type="compositionally biased region" description="Polar residues" evidence="1">
    <location>
        <begin position="1"/>
        <end position="10"/>
    </location>
</feature>
<protein>
    <submittedName>
        <fullName evidence="2">Uncharacterized protein</fullName>
    </submittedName>
</protein>
<feature type="compositionally biased region" description="Acidic residues" evidence="1">
    <location>
        <begin position="25"/>
        <end position="36"/>
    </location>
</feature>
<organism evidence="2 3">
    <name type="scientific">Sphaerobolus stellatus (strain SS14)</name>
    <dbReference type="NCBI Taxonomy" id="990650"/>
    <lineage>
        <taxon>Eukaryota</taxon>
        <taxon>Fungi</taxon>
        <taxon>Dikarya</taxon>
        <taxon>Basidiomycota</taxon>
        <taxon>Agaricomycotina</taxon>
        <taxon>Agaricomycetes</taxon>
        <taxon>Phallomycetidae</taxon>
        <taxon>Geastrales</taxon>
        <taxon>Sphaerobolaceae</taxon>
        <taxon>Sphaerobolus</taxon>
    </lineage>
</organism>
<dbReference type="AlphaFoldDB" id="A0A0C9VF95"/>
<dbReference type="HOGENOM" id="CLU_1230572_0_0_1"/>
<sequence>MSSHSLSANNDADFRTPSRNSSDVDASEEDIATDLTLDDENEEPALWYGRVLLLFEQFNDSGEIRYLNQTITAEQRAIQLTPDGHPDKRKYLHNIGLSFYKGFEALDDLHDLENAIIAQQLAVDLTLDGHHDNQKLLTTSGILSIAIKAYQLAVNLAPDEHPDKPGYLDDIGIALYNRLGVSTITPQLPTYGQAVSSLNLNNEAHVHRSLATEYNKLHQESGQML</sequence>
<evidence type="ECO:0000313" key="2">
    <source>
        <dbReference type="EMBL" id="KIJ36086.1"/>
    </source>
</evidence>
<proteinExistence type="predicted"/>
<evidence type="ECO:0000313" key="3">
    <source>
        <dbReference type="Proteomes" id="UP000054279"/>
    </source>
</evidence>
<dbReference type="Proteomes" id="UP000054279">
    <property type="component" value="Unassembled WGS sequence"/>
</dbReference>
<accession>A0A0C9VF95</accession>
<feature type="region of interest" description="Disordered" evidence="1">
    <location>
        <begin position="1"/>
        <end position="36"/>
    </location>
</feature>
<dbReference type="OrthoDB" id="3259646at2759"/>
<dbReference type="EMBL" id="KN837182">
    <property type="protein sequence ID" value="KIJ36086.1"/>
    <property type="molecule type" value="Genomic_DNA"/>
</dbReference>
<keyword evidence="3" id="KW-1185">Reference proteome</keyword>
<name>A0A0C9VF95_SPHS4</name>
<reference evidence="2 3" key="1">
    <citation type="submission" date="2014-06" db="EMBL/GenBank/DDBJ databases">
        <title>Evolutionary Origins and Diversification of the Mycorrhizal Mutualists.</title>
        <authorList>
            <consortium name="DOE Joint Genome Institute"/>
            <consortium name="Mycorrhizal Genomics Consortium"/>
            <person name="Kohler A."/>
            <person name="Kuo A."/>
            <person name="Nagy L.G."/>
            <person name="Floudas D."/>
            <person name="Copeland A."/>
            <person name="Barry K.W."/>
            <person name="Cichocki N."/>
            <person name="Veneault-Fourrey C."/>
            <person name="LaButti K."/>
            <person name="Lindquist E.A."/>
            <person name="Lipzen A."/>
            <person name="Lundell T."/>
            <person name="Morin E."/>
            <person name="Murat C."/>
            <person name="Riley R."/>
            <person name="Ohm R."/>
            <person name="Sun H."/>
            <person name="Tunlid A."/>
            <person name="Henrissat B."/>
            <person name="Grigoriev I.V."/>
            <person name="Hibbett D.S."/>
            <person name="Martin F."/>
        </authorList>
    </citation>
    <scope>NUCLEOTIDE SEQUENCE [LARGE SCALE GENOMIC DNA]</scope>
    <source>
        <strain evidence="2 3">SS14</strain>
    </source>
</reference>